<keyword evidence="4 5" id="KW-0472">Membrane</keyword>
<evidence type="ECO:0000256" key="5">
    <source>
        <dbReference type="RuleBase" id="RU363041"/>
    </source>
</evidence>
<comment type="similarity">
    <text evidence="5">Belongs to the 4-toluene sulfonate uptake permease (TSUP) (TC 2.A.102) family.</text>
</comment>
<evidence type="ECO:0000256" key="1">
    <source>
        <dbReference type="ARBA" id="ARBA00004141"/>
    </source>
</evidence>
<dbReference type="AlphaFoldDB" id="A0A923KLN0"/>
<evidence type="ECO:0000256" key="3">
    <source>
        <dbReference type="ARBA" id="ARBA00022989"/>
    </source>
</evidence>
<name>A0A923KLN0_9FLAO</name>
<feature type="transmembrane region" description="Helical" evidence="5">
    <location>
        <begin position="84"/>
        <end position="102"/>
    </location>
</feature>
<feature type="transmembrane region" description="Helical" evidence="5">
    <location>
        <begin position="209"/>
        <end position="229"/>
    </location>
</feature>
<dbReference type="GO" id="GO:0005886">
    <property type="term" value="C:plasma membrane"/>
    <property type="evidence" value="ECO:0007669"/>
    <property type="project" value="UniProtKB-SubCell"/>
</dbReference>
<proteinExistence type="inferred from homology"/>
<dbReference type="EMBL" id="JACNMF010000005">
    <property type="protein sequence ID" value="MBC3759652.1"/>
    <property type="molecule type" value="Genomic_DNA"/>
</dbReference>
<dbReference type="PANTHER" id="PTHR43701:SF5">
    <property type="entry name" value="MEMBRANE TRANSPORTER PROTEIN-RELATED"/>
    <property type="match status" value="1"/>
</dbReference>
<keyword evidence="2 5" id="KW-0812">Transmembrane</keyword>
<accession>A0A923KLN0</accession>
<feature type="transmembrane region" description="Helical" evidence="5">
    <location>
        <begin position="141"/>
        <end position="174"/>
    </location>
</feature>
<dbReference type="InterPro" id="IPR002781">
    <property type="entry name" value="TM_pro_TauE-like"/>
</dbReference>
<evidence type="ECO:0000313" key="6">
    <source>
        <dbReference type="EMBL" id="MBC3759652.1"/>
    </source>
</evidence>
<keyword evidence="7" id="KW-1185">Reference proteome</keyword>
<comment type="caution">
    <text evidence="6">The sequence shown here is derived from an EMBL/GenBank/DDBJ whole genome shotgun (WGS) entry which is preliminary data.</text>
</comment>
<evidence type="ECO:0000256" key="2">
    <source>
        <dbReference type="ARBA" id="ARBA00022692"/>
    </source>
</evidence>
<organism evidence="6 7">
    <name type="scientific">Hyunsoonleella aquatilis</name>
    <dbReference type="NCBI Taxonomy" id="2762758"/>
    <lineage>
        <taxon>Bacteria</taxon>
        <taxon>Pseudomonadati</taxon>
        <taxon>Bacteroidota</taxon>
        <taxon>Flavobacteriia</taxon>
        <taxon>Flavobacteriales</taxon>
        <taxon>Flavobacteriaceae</taxon>
    </lineage>
</organism>
<dbReference type="Proteomes" id="UP000656244">
    <property type="component" value="Unassembled WGS sequence"/>
</dbReference>
<evidence type="ECO:0000256" key="4">
    <source>
        <dbReference type="ARBA" id="ARBA00023136"/>
    </source>
</evidence>
<sequence length="255" mass="27630">MTSYCKFNEVLQNENIYLFLIILPVVSFLYSSVGHGGASGYLALMALFSFAPETMKPTALLLNIFVAGISFYYYYRGGFFNKKLFLPFALASIPMAYLGGTLEVDASIYKKILAVLLIFAILKMSNVFGKENGNIKTIKLWQGLIVGGFIGFFSGLIGIGGGIILTPVILLLHWGKMKEAAAVSALFIWVNSAAGLAGQFASGVTLEMASFLLVAIAVIGGILGGYYGSKKINNLHLRYMLAFVLMIACAKLFFT</sequence>
<dbReference type="PANTHER" id="PTHR43701">
    <property type="entry name" value="MEMBRANE TRANSPORTER PROTEIN MJ0441-RELATED"/>
    <property type="match status" value="1"/>
</dbReference>
<gene>
    <name evidence="6" type="ORF">H7U19_14645</name>
</gene>
<feature type="transmembrane region" description="Helical" evidence="5">
    <location>
        <begin position="16"/>
        <end position="38"/>
    </location>
</feature>
<feature type="transmembrane region" description="Helical" evidence="5">
    <location>
        <begin position="235"/>
        <end position="254"/>
    </location>
</feature>
<feature type="transmembrane region" description="Helical" evidence="5">
    <location>
        <begin position="58"/>
        <end position="75"/>
    </location>
</feature>
<comment type="subcellular location">
    <subcellularLocation>
        <location evidence="5">Cell membrane</location>
        <topology evidence="5">Multi-pass membrane protein</topology>
    </subcellularLocation>
    <subcellularLocation>
        <location evidence="1">Membrane</location>
        <topology evidence="1">Multi-pass membrane protein</topology>
    </subcellularLocation>
</comment>
<reference evidence="6" key="1">
    <citation type="submission" date="2020-08" db="EMBL/GenBank/DDBJ databases">
        <title>Hyunsoonleella sp. strain SJ7 genome sequencing and assembly.</title>
        <authorList>
            <person name="Kim I."/>
        </authorList>
    </citation>
    <scope>NUCLEOTIDE SEQUENCE</scope>
    <source>
        <strain evidence="6">SJ7</strain>
    </source>
</reference>
<dbReference type="Pfam" id="PF01925">
    <property type="entry name" value="TauE"/>
    <property type="match status" value="1"/>
</dbReference>
<evidence type="ECO:0000313" key="7">
    <source>
        <dbReference type="Proteomes" id="UP000656244"/>
    </source>
</evidence>
<feature type="transmembrane region" description="Helical" evidence="5">
    <location>
        <begin position="180"/>
        <end position="197"/>
    </location>
</feature>
<dbReference type="InterPro" id="IPR051598">
    <property type="entry name" value="TSUP/Inactive_protease-like"/>
</dbReference>
<protein>
    <recommendedName>
        <fullName evidence="5">Probable membrane transporter protein</fullName>
    </recommendedName>
</protein>
<keyword evidence="5" id="KW-1003">Cell membrane</keyword>
<feature type="transmembrane region" description="Helical" evidence="5">
    <location>
        <begin position="108"/>
        <end position="129"/>
    </location>
</feature>
<keyword evidence="3 5" id="KW-1133">Transmembrane helix</keyword>